<dbReference type="FunFam" id="2.160.10.10:FF:000037">
    <property type="entry name" value="Streptogramin A acetyltransferase"/>
    <property type="match status" value="1"/>
</dbReference>
<gene>
    <name evidence="6" type="ORF">SAMN05216361_3012</name>
</gene>
<keyword evidence="3" id="KW-0677">Repeat</keyword>
<dbReference type="OrthoDB" id="9815592at2"/>
<dbReference type="Pfam" id="PF00132">
    <property type="entry name" value="Hexapep"/>
    <property type="match status" value="1"/>
</dbReference>
<dbReference type="InterPro" id="IPR018357">
    <property type="entry name" value="Hexapep_transf_CS"/>
</dbReference>
<dbReference type="CDD" id="cd03349">
    <property type="entry name" value="LbH_XAT"/>
    <property type="match status" value="1"/>
</dbReference>
<dbReference type="Gene3D" id="2.160.10.10">
    <property type="entry name" value="Hexapeptide repeat proteins"/>
    <property type="match status" value="1"/>
</dbReference>
<evidence type="ECO:0000256" key="2">
    <source>
        <dbReference type="ARBA" id="ARBA00022679"/>
    </source>
</evidence>
<evidence type="ECO:0000256" key="1">
    <source>
        <dbReference type="ARBA" id="ARBA00007274"/>
    </source>
</evidence>
<dbReference type="PANTHER" id="PTHR43300:SF11">
    <property type="entry name" value="ACETYLTRANSFERASE RV3034C-RELATED"/>
    <property type="match status" value="1"/>
</dbReference>
<evidence type="ECO:0000256" key="5">
    <source>
        <dbReference type="ARBA" id="ARBA00023315"/>
    </source>
</evidence>
<dbReference type="InterPro" id="IPR001451">
    <property type="entry name" value="Hexapep"/>
</dbReference>
<dbReference type="AlphaFoldDB" id="A0A1M5MFP8"/>
<evidence type="ECO:0000313" key="6">
    <source>
        <dbReference type="EMBL" id="SHG75987.1"/>
    </source>
</evidence>
<name>A0A1M5MFP8_9ALTE</name>
<comment type="similarity">
    <text evidence="1">Belongs to the transferase hexapeptide repeat family.</text>
</comment>
<accession>A0A1M5MFP8</accession>
<evidence type="ECO:0000256" key="4">
    <source>
        <dbReference type="ARBA" id="ARBA00023251"/>
    </source>
</evidence>
<dbReference type="InterPro" id="IPR011004">
    <property type="entry name" value="Trimer_LpxA-like_sf"/>
</dbReference>
<keyword evidence="5" id="KW-0012">Acyltransferase</keyword>
<dbReference type="RefSeq" id="WP_073323828.1">
    <property type="nucleotide sequence ID" value="NZ_FQWD01000004.1"/>
</dbReference>
<dbReference type="GO" id="GO:0016746">
    <property type="term" value="F:acyltransferase activity"/>
    <property type="evidence" value="ECO:0007669"/>
    <property type="project" value="UniProtKB-KW"/>
</dbReference>
<dbReference type="InterPro" id="IPR050179">
    <property type="entry name" value="Trans_hexapeptide_repeat"/>
</dbReference>
<dbReference type="NCBIfam" id="NF000311">
    <property type="entry name" value="Vat_ABCDEFH"/>
    <property type="match status" value="1"/>
</dbReference>
<dbReference type="STRING" id="634436.SAMN05216361_3012"/>
<dbReference type="Proteomes" id="UP000184520">
    <property type="component" value="Unassembled WGS sequence"/>
</dbReference>
<dbReference type="PANTHER" id="PTHR43300">
    <property type="entry name" value="ACETYLTRANSFERASE"/>
    <property type="match status" value="1"/>
</dbReference>
<keyword evidence="7" id="KW-1185">Reference proteome</keyword>
<keyword evidence="4" id="KW-0046">Antibiotic resistance</keyword>
<dbReference type="SUPFAM" id="SSF51161">
    <property type="entry name" value="Trimeric LpxA-like enzymes"/>
    <property type="match status" value="1"/>
</dbReference>
<dbReference type="PROSITE" id="PS00101">
    <property type="entry name" value="HEXAPEP_TRANSFERASES"/>
    <property type="match status" value="1"/>
</dbReference>
<evidence type="ECO:0000256" key="3">
    <source>
        <dbReference type="ARBA" id="ARBA00022737"/>
    </source>
</evidence>
<organism evidence="6 7">
    <name type="scientific">Marisediminitalea aggregata</name>
    <dbReference type="NCBI Taxonomy" id="634436"/>
    <lineage>
        <taxon>Bacteria</taxon>
        <taxon>Pseudomonadati</taxon>
        <taxon>Pseudomonadota</taxon>
        <taxon>Gammaproteobacteria</taxon>
        <taxon>Alteromonadales</taxon>
        <taxon>Alteromonadaceae</taxon>
        <taxon>Marisediminitalea</taxon>
    </lineage>
</organism>
<dbReference type="GO" id="GO:0046677">
    <property type="term" value="P:response to antibiotic"/>
    <property type="evidence" value="ECO:0007669"/>
    <property type="project" value="UniProtKB-KW"/>
</dbReference>
<proteinExistence type="inferred from homology"/>
<protein>
    <submittedName>
        <fullName evidence="6">Virginiamycin A acetyltransferase</fullName>
    </submittedName>
</protein>
<sequence length="212" mass="22950">MTTGPNPHEVAPIPAAKQVTFLKNIITSPNIMVGEYTYVDDPELARDFEKNVLYHFDFIGDKLIIGKFCALANKVTFIMNGANHPLNGVSTYPFYIFGNGWETAAPQPGDLPYKGDTRVGNDVWIGYDATIMPGVTIGNGAIVASKSVVTKDVPAYAVVAGNPAKVLKMRFDDATIARLESLCWWDWPIETITEALPAITSGNIDALSAIGN</sequence>
<dbReference type="EMBL" id="FQWD01000004">
    <property type="protein sequence ID" value="SHG75987.1"/>
    <property type="molecule type" value="Genomic_DNA"/>
</dbReference>
<reference evidence="7" key="1">
    <citation type="submission" date="2016-11" db="EMBL/GenBank/DDBJ databases">
        <authorList>
            <person name="Varghese N."/>
            <person name="Submissions S."/>
        </authorList>
    </citation>
    <scope>NUCLEOTIDE SEQUENCE [LARGE SCALE GENOMIC DNA]</scope>
    <source>
        <strain evidence="7">CGMCC 1.8995</strain>
    </source>
</reference>
<evidence type="ECO:0000313" key="7">
    <source>
        <dbReference type="Proteomes" id="UP000184520"/>
    </source>
</evidence>
<keyword evidence="2 6" id="KW-0808">Transferase</keyword>